<dbReference type="Pfam" id="PF09618">
    <property type="entry name" value="Cas_Csy4"/>
    <property type="match status" value="1"/>
</dbReference>
<dbReference type="NCBIfam" id="TIGR02563">
    <property type="entry name" value="cas_Csy4"/>
    <property type="match status" value="1"/>
</dbReference>
<reference evidence="2" key="1">
    <citation type="journal article" date="2019" name="Int. J. Syst. Evol. Microbiol.">
        <title>The Global Catalogue of Microorganisms (GCM) 10K type strain sequencing project: providing services to taxonomists for standard genome sequencing and annotation.</title>
        <authorList>
            <consortium name="The Broad Institute Genomics Platform"/>
            <consortium name="The Broad Institute Genome Sequencing Center for Infectious Disease"/>
            <person name="Wu L."/>
            <person name="Ma J."/>
        </authorList>
    </citation>
    <scope>NUCLEOTIDE SEQUENCE [LARGE SCALE GENOMIC DNA]</scope>
    <source>
        <strain evidence="2">KACC 12597</strain>
    </source>
</reference>
<name>A0ABW4YAJ7_9GAMM</name>
<evidence type="ECO:0000313" key="2">
    <source>
        <dbReference type="Proteomes" id="UP001597337"/>
    </source>
</evidence>
<dbReference type="RefSeq" id="WP_386025540.1">
    <property type="nucleotide sequence ID" value="NZ_JBHUHX010000016.1"/>
</dbReference>
<dbReference type="InterPro" id="IPR013396">
    <property type="entry name" value="CRISPR-assoc_prot_Csy4"/>
</dbReference>
<proteinExistence type="predicted"/>
<accession>A0ABW4YAJ7</accession>
<dbReference type="CDD" id="cd09739">
    <property type="entry name" value="Cas6_I-F"/>
    <property type="match status" value="1"/>
</dbReference>
<dbReference type="InterPro" id="IPR042564">
    <property type="entry name" value="CRISPR-Cas6/Csy4_sf"/>
</dbReference>
<organism evidence="1 2">
    <name type="scientific">Thiorhodococcus fuscus</name>
    <dbReference type="NCBI Taxonomy" id="527200"/>
    <lineage>
        <taxon>Bacteria</taxon>
        <taxon>Pseudomonadati</taxon>
        <taxon>Pseudomonadota</taxon>
        <taxon>Gammaproteobacteria</taxon>
        <taxon>Chromatiales</taxon>
        <taxon>Chromatiaceae</taxon>
        <taxon>Thiorhodococcus</taxon>
    </lineage>
</organism>
<dbReference type="Gene3D" id="3.30.70.2540">
    <property type="entry name" value="CRISPR-associated endoribonuclease Cas6/Csy4"/>
    <property type="match status" value="1"/>
</dbReference>
<gene>
    <name evidence="1" type="primary">cas6f</name>
    <name evidence="1" type="ORF">ACFSJC_08150</name>
</gene>
<comment type="caution">
    <text evidence="1">The sequence shown here is derived from an EMBL/GenBank/DDBJ whole genome shotgun (WGS) entry which is preliminary data.</text>
</comment>
<protein>
    <submittedName>
        <fullName evidence="1">Type I-F CRISPR-associated endoribonuclease Cas6/Csy4</fullName>
    </submittedName>
</protein>
<keyword evidence="2" id="KW-1185">Reference proteome</keyword>
<dbReference type="EMBL" id="JBHUHX010000016">
    <property type="protein sequence ID" value="MFD2111808.1"/>
    <property type="molecule type" value="Genomic_DNA"/>
</dbReference>
<dbReference type="Proteomes" id="UP001597337">
    <property type="component" value="Unassembled WGS sequence"/>
</dbReference>
<sequence length="187" mass="21332">MLHYVDIRLLPDPEFPEHLLMGALFTKLHRLLVEVQACTIGVSFPGYRETPPTLGNTLRLLGPEPDLTRLMENPWLKGMRDHTEVKPIAPIPANAAHRPLRRIQVKSSPDRLRRRQMRRHGLTEQQALDRIPNDKGARVRIPFVTLSSTSTGQRFPLFLELGPPISATEKWSFNTYGLSNSTPVPWF</sequence>
<evidence type="ECO:0000313" key="1">
    <source>
        <dbReference type="EMBL" id="MFD2111808.1"/>
    </source>
</evidence>